<keyword evidence="1" id="KW-1133">Transmembrane helix</keyword>
<keyword evidence="1" id="KW-0472">Membrane</keyword>
<dbReference type="RefSeq" id="WP_076560678.1">
    <property type="nucleotide sequence ID" value="NZ_FTOC01000015.1"/>
</dbReference>
<dbReference type="STRING" id="570947.SAMN05421687_11530"/>
<feature type="transmembrane region" description="Helical" evidence="1">
    <location>
        <begin position="15"/>
        <end position="36"/>
    </location>
</feature>
<sequence>MNLKSKKIGNVLTKFLWVNLGLIAILIVNIVIGSVVGLGEAFLAYDGVVALVLGANVLIYTVIYLFWLHKVHGDLRELDETYPITPGGALARVLIPFYNIYGLWNIYSTMAGYFKKNTQEQDIGQKLAYYTPIYYILYFGTTLFNYTLENSSPESTFSFVWFISYVGDAALVVMFILIIKAVSTGLTRLSEQEMDSSREEYGN</sequence>
<keyword evidence="1" id="KW-0812">Transmembrane</keyword>
<feature type="transmembrane region" description="Helical" evidence="1">
    <location>
        <begin position="48"/>
        <end position="69"/>
    </location>
</feature>
<dbReference type="OrthoDB" id="485492at2"/>
<protein>
    <recommendedName>
        <fullName evidence="4">DUF4328 domain-containing protein</fullName>
    </recommendedName>
</protein>
<evidence type="ECO:0000256" key="1">
    <source>
        <dbReference type="SAM" id="Phobius"/>
    </source>
</evidence>
<reference evidence="3" key="1">
    <citation type="submission" date="2017-01" db="EMBL/GenBank/DDBJ databases">
        <authorList>
            <person name="Varghese N."/>
            <person name="Submissions S."/>
        </authorList>
    </citation>
    <scope>NUCLEOTIDE SEQUENCE [LARGE SCALE GENOMIC DNA]</scope>
    <source>
        <strain evidence="3">DSM 23127</strain>
    </source>
</reference>
<organism evidence="2 3">
    <name type="scientific">Salimicrobium flavidum</name>
    <dbReference type="NCBI Taxonomy" id="570947"/>
    <lineage>
        <taxon>Bacteria</taxon>
        <taxon>Bacillati</taxon>
        <taxon>Bacillota</taxon>
        <taxon>Bacilli</taxon>
        <taxon>Bacillales</taxon>
        <taxon>Bacillaceae</taxon>
        <taxon>Salimicrobium</taxon>
    </lineage>
</organism>
<proteinExistence type="predicted"/>
<accession>A0A1N7KPT8</accession>
<dbReference type="Proteomes" id="UP000187608">
    <property type="component" value="Unassembled WGS sequence"/>
</dbReference>
<evidence type="ECO:0008006" key="4">
    <source>
        <dbReference type="Google" id="ProtNLM"/>
    </source>
</evidence>
<feature type="transmembrane region" description="Helical" evidence="1">
    <location>
        <begin position="89"/>
        <end position="107"/>
    </location>
</feature>
<feature type="transmembrane region" description="Helical" evidence="1">
    <location>
        <begin position="127"/>
        <end position="147"/>
    </location>
</feature>
<gene>
    <name evidence="2" type="ORF">SAMN05421687_11530</name>
</gene>
<dbReference type="EMBL" id="FTOC01000015">
    <property type="protein sequence ID" value="SIS63574.1"/>
    <property type="molecule type" value="Genomic_DNA"/>
</dbReference>
<name>A0A1N7KPT8_9BACI</name>
<keyword evidence="3" id="KW-1185">Reference proteome</keyword>
<evidence type="ECO:0000313" key="2">
    <source>
        <dbReference type="EMBL" id="SIS63574.1"/>
    </source>
</evidence>
<dbReference type="AlphaFoldDB" id="A0A1N7KPT8"/>
<feature type="transmembrane region" description="Helical" evidence="1">
    <location>
        <begin position="159"/>
        <end position="179"/>
    </location>
</feature>
<evidence type="ECO:0000313" key="3">
    <source>
        <dbReference type="Proteomes" id="UP000187608"/>
    </source>
</evidence>